<dbReference type="Pfam" id="PF00249">
    <property type="entry name" value="Myb_DNA-binding"/>
    <property type="match status" value="1"/>
</dbReference>
<protein>
    <recommendedName>
        <fullName evidence="5">Myb-like domain-containing protein</fullName>
    </recommendedName>
</protein>
<organism evidence="6 7">
    <name type="scientific">Fraxinus pennsylvanica</name>
    <dbReference type="NCBI Taxonomy" id="56036"/>
    <lineage>
        <taxon>Eukaryota</taxon>
        <taxon>Viridiplantae</taxon>
        <taxon>Streptophyta</taxon>
        <taxon>Embryophyta</taxon>
        <taxon>Tracheophyta</taxon>
        <taxon>Spermatophyta</taxon>
        <taxon>Magnoliopsida</taxon>
        <taxon>eudicotyledons</taxon>
        <taxon>Gunneridae</taxon>
        <taxon>Pentapetalae</taxon>
        <taxon>asterids</taxon>
        <taxon>lamiids</taxon>
        <taxon>Lamiales</taxon>
        <taxon>Oleaceae</taxon>
        <taxon>Oleeae</taxon>
        <taxon>Fraxinus</taxon>
    </lineage>
</organism>
<proteinExistence type="predicted"/>
<dbReference type="InterPro" id="IPR009057">
    <property type="entry name" value="Homeodomain-like_sf"/>
</dbReference>
<feature type="region of interest" description="Disordered" evidence="4">
    <location>
        <begin position="91"/>
        <end position="118"/>
    </location>
</feature>
<evidence type="ECO:0000313" key="7">
    <source>
        <dbReference type="Proteomes" id="UP000834106"/>
    </source>
</evidence>
<evidence type="ECO:0000256" key="2">
    <source>
        <dbReference type="ARBA" id="ARBA00023163"/>
    </source>
</evidence>
<dbReference type="Proteomes" id="UP000834106">
    <property type="component" value="Chromosome 3"/>
</dbReference>
<gene>
    <name evidence="6" type="ORF">FPE_LOCUS5509</name>
</gene>
<evidence type="ECO:0000256" key="4">
    <source>
        <dbReference type="SAM" id="MobiDB-lite"/>
    </source>
</evidence>
<evidence type="ECO:0000256" key="1">
    <source>
        <dbReference type="ARBA" id="ARBA00023015"/>
    </source>
</evidence>
<dbReference type="AlphaFoldDB" id="A0AAD2DL81"/>
<feature type="compositionally biased region" description="Basic and acidic residues" evidence="4">
    <location>
        <begin position="109"/>
        <end position="118"/>
    </location>
</feature>
<keyword evidence="1" id="KW-0805">Transcription regulation</keyword>
<accession>A0AAD2DL81</accession>
<keyword evidence="2" id="KW-0804">Transcription</keyword>
<dbReference type="GO" id="GO:0003700">
    <property type="term" value="F:DNA-binding transcription factor activity"/>
    <property type="evidence" value="ECO:0007669"/>
    <property type="project" value="InterPro"/>
</dbReference>
<sequence length="180" mass="20864">MNFSFSSSTSFNENEISFISSKIPQKSEDWTIEENALFEKAIGDHNIEFPYIFNKIASIIPGKTIEQIKEHYKALVEDVDMIKSGHVPLPNYTEIDNNKPKSALRRERKSTQEQKTKSIRWTKEEHEYIHKYLFNYLHSFLRPAVEERGMPIPPSSSTAFRIPLVHALSPPPPQCKGWTQ</sequence>
<dbReference type="InterPro" id="IPR044636">
    <property type="entry name" value="RADIALIS-like"/>
</dbReference>
<dbReference type="PANTHER" id="PTHR43952">
    <property type="entry name" value="MYB FAMILY TRANSCRIPTION FACTOR-RELATED"/>
    <property type="match status" value="1"/>
</dbReference>
<dbReference type="PANTHER" id="PTHR43952:SF75">
    <property type="entry name" value="PROTEIN RADIALIS-LIKE 6"/>
    <property type="match status" value="1"/>
</dbReference>
<evidence type="ECO:0000256" key="3">
    <source>
        <dbReference type="ARBA" id="ARBA00023242"/>
    </source>
</evidence>
<dbReference type="EMBL" id="OU503038">
    <property type="protein sequence ID" value="CAI9758079.1"/>
    <property type="molecule type" value="Genomic_DNA"/>
</dbReference>
<dbReference type="Gene3D" id="1.10.10.60">
    <property type="entry name" value="Homeodomain-like"/>
    <property type="match status" value="1"/>
</dbReference>
<keyword evidence="7" id="KW-1185">Reference proteome</keyword>
<keyword evidence="3" id="KW-0539">Nucleus</keyword>
<reference evidence="6" key="1">
    <citation type="submission" date="2023-05" db="EMBL/GenBank/DDBJ databases">
        <authorList>
            <person name="Huff M."/>
        </authorList>
    </citation>
    <scope>NUCLEOTIDE SEQUENCE</scope>
</reference>
<name>A0AAD2DL81_9LAMI</name>
<evidence type="ECO:0000313" key="6">
    <source>
        <dbReference type="EMBL" id="CAI9758079.1"/>
    </source>
</evidence>
<evidence type="ECO:0000259" key="5">
    <source>
        <dbReference type="SMART" id="SM00717"/>
    </source>
</evidence>
<dbReference type="CDD" id="cd00167">
    <property type="entry name" value="SANT"/>
    <property type="match status" value="1"/>
</dbReference>
<dbReference type="InterPro" id="IPR001005">
    <property type="entry name" value="SANT/Myb"/>
</dbReference>
<dbReference type="SMART" id="SM00717">
    <property type="entry name" value="SANT"/>
    <property type="match status" value="1"/>
</dbReference>
<feature type="domain" description="Myb-like" evidence="5">
    <location>
        <begin position="26"/>
        <end position="78"/>
    </location>
</feature>
<dbReference type="SUPFAM" id="SSF46689">
    <property type="entry name" value="Homeodomain-like"/>
    <property type="match status" value="1"/>
</dbReference>